<dbReference type="Gene3D" id="1.20.120.530">
    <property type="entry name" value="GntR ligand-binding domain-like"/>
    <property type="match status" value="1"/>
</dbReference>
<feature type="domain" description="HTH gntR-type" evidence="4">
    <location>
        <begin position="3"/>
        <end position="70"/>
    </location>
</feature>
<protein>
    <submittedName>
        <fullName evidence="5">GntR family transcriptional regulator</fullName>
    </submittedName>
</protein>
<evidence type="ECO:0000259" key="4">
    <source>
        <dbReference type="PROSITE" id="PS50949"/>
    </source>
</evidence>
<evidence type="ECO:0000256" key="1">
    <source>
        <dbReference type="ARBA" id="ARBA00023015"/>
    </source>
</evidence>
<gene>
    <name evidence="5" type="ORF">FGK64_03285</name>
</gene>
<dbReference type="PANTHER" id="PTHR43537:SF51">
    <property type="entry name" value="HTH-TYPE TRANSCRIPTIONAL REGULATOR LGOR-RELATED"/>
    <property type="match status" value="1"/>
</dbReference>
<comment type="caution">
    <text evidence="5">The sequence shown here is derived from an EMBL/GenBank/DDBJ whole genome shotgun (WGS) entry which is preliminary data.</text>
</comment>
<dbReference type="PANTHER" id="PTHR43537">
    <property type="entry name" value="TRANSCRIPTIONAL REGULATOR, GNTR FAMILY"/>
    <property type="match status" value="1"/>
</dbReference>
<reference evidence="5 6" key="1">
    <citation type="submission" date="2019-05" db="EMBL/GenBank/DDBJ databases">
        <title>Marivita sp. nov. isolated from sea sediment.</title>
        <authorList>
            <person name="Kim W."/>
        </authorList>
    </citation>
    <scope>NUCLEOTIDE SEQUENCE [LARGE SCALE GENOMIC DNA]</scope>
    <source>
        <strain evidence="5 6">CAU 1492</strain>
    </source>
</reference>
<accession>A0ABY2XDB0</accession>
<dbReference type="SUPFAM" id="SSF48008">
    <property type="entry name" value="GntR ligand-binding domain-like"/>
    <property type="match status" value="1"/>
</dbReference>
<dbReference type="CDD" id="cd07377">
    <property type="entry name" value="WHTH_GntR"/>
    <property type="match status" value="1"/>
</dbReference>
<dbReference type="RefSeq" id="WP_138862355.1">
    <property type="nucleotide sequence ID" value="NZ_VCPC01000001.1"/>
</dbReference>
<dbReference type="Proteomes" id="UP001191082">
    <property type="component" value="Unassembled WGS sequence"/>
</dbReference>
<evidence type="ECO:0000313" key="5">
    <source>
        <dbReference type="EMBL" id="TMV15004.1"/>
    </source>
</evidence>
<dbReference type="SMART" id="SM00345">
    <property type="entry name" value="HTH_GNTR"/>
    <property type="match status" value="1"/>
</dbReference>
<dbReference type="Gene3D" id="1.10.10.10">
    <property type="entry name" value="Winged helix-like DNA-binding domain superfamily/Winged helix DNA-binding domain"/>
    <property type="match status" value="1"/>
</dbReference>
<dbReference type="InterPro" id="IPR008920">
    <property type="entry name" value="TF_FadR/GntR_C"/>
</dbReference>
<dbReference type="EMBL" id="VCPC01000001">
    <property type="protein sequence ID" value="TMV15004.1"/>
    <property type="molecule type" value="Genomic_DNA"/>
</dbReference>
<keyword evidence="2" id="KW-0238">DNA-binding</keyword>
<name>A0ABY2XDB0_9RHOB</name>
<evidence type="ECO:0000256" key="3">
    <source>
        <dbReference type="ARBA" id="ARBA00023163"/>
    </source>
</evidence>
<evidence type="ECO:0000256" key="2">
    <source>
        <dbReference type="ARBA" id="ARBA00023125"/>
    </source>
</evidence>
<dbReference type="InterPro" id="IPR036390">
    <property type="entry name" value="WH_DNA-bd_sf"/>
</dbReference>
<dbReference type="SMART" id="SM00895">
    <property type="entry name" value="FCD"/>
    <property type="match status" value="1"/>
</dbReference>
<dbReference type="PROSITE" id="PS50949">
    <property type="entry name" value="HTH_GNTR"/>
    <property type="match status" value="1"/>
</dbReference>
<dbReference type="InterPro" id="IPR000524">
    <property type="entry name" value="Tscrpt_reg_HTH_GntR"/>
</dbReference>
<sequence>MAHTSTEESTRILREHIMSGQIHPGERLQQERLARALGVSRTPLRTALSNLANEGLLQYEANRGYTVREFDRKDIVDGYAARAVLEGLAAASVASTGLEFGVIEKMEGWLEVGDSALQHGRLDPIDIDRYRNMNVQFHDEILLRADNRWIAELVRQTQLIPFASNRMIVWQDYDIMKRTHDDHHRICDAIKRRDPFRADYLMREHVNFAGEYLADCIETGRITTTAPDPTPDTLETVK</sequence>
<organism evidence="5 6">
    <name type="scientific">Arenibacterium halophilum</name>
    <dbReference type="NCBI Taxonomy" id="2583821"/>
    <lineage>
        <taxon>Bacteria</taxon>
        <taxon>Pseudomonadati</taxon>
        <taxon>Pseudomonadota</taxon>
        <taxon>Alphaproteobacteria</taxon>
        <taxon>Rhodobacterales</taxon>
        <taxon>Paracoccaceae</taxon>
        <taxon>Arenibacterium</taxon>
    </lineage>
</organism>
<dbReference type="SUPFAM" id="SSF46785">
    <property type="entry name" value="Winged helix' DNA-binding domain"/>
    <property type="match status" value="1"/>
</dbReference>
<keyword evidence="3" id="KW-0804">Transcription</keyword>
<dbReference type="InterPro" id="IPR011711">
    <property type="entry name" value="GntR_C"/>
</dbReference>
<dbReference type="Pfam" id="PF07729">
    <property type="entry name" value="FCD"/>
    <property type="match status" value="1"/>
</dbReference>
<proteinExistence type="predicted"/>
<keyword evidence="1" id="KW-0805">Transcription regulation</keyword>
<keyword evidence="6" id="KW-1185">Reference proteome</keyword>
<dbReference type="Pfam" id="PF00392">
    <property type="entry name" value="GntR"/>
    <property type="match status" value="1"/>
</dbReference>
<dbReference type="InterPro" id="IPR036388">
    <property type="entry name" value="WH-like_DNA-bd_sf"/>
</dbReference>
<evidence type="ECO:0000313" key="6">
    <source>
        <dbReference type="Proteomes" id="UP001191082"/>
    </source>
</evidence>